<accession>A0A4Z1E6S0</accession>
<keyword evidence="3" id="KW-1185">Reference proteome</keyword>
<organism evidence="2 3">
    <name type="scientific">Serinibacter arcticus</name>
    <dbReference type="NCBI Taxonomy" id="1655435"/>
    <lineage>
        <taxon>Bacteria</taxon>
        <taxon>Bacillati</taxon>
        <taxon>Actinomycetota</taxon>
        <taxon>Actinomycetes</taxon>
        <taxon>Micrococcales</taxon>
        <taxon>Beutenbergiaceae</taxon>
        <taxon>Serinibacter</taxon>
    </lineage>
</organism>
<feature type="compositionally biased region" description="Low complexity" evidence="1">
    <location>
        <begin position="1"/>
        <end position="12"/>
    </location>
</feature>
<gene>
    <name evidence="2" type="ORF">SERN_0750</name>
</gene>
<feature type="region of interest" description="Disordered" evidence="1">
    <location>
        <begin position="1"/>
        <end position="57"/>
    </location>
</feature>
<protein>
    <submittedName>
        <fullName evidence="2">Uncharacterized protein</fullName>
    </submittedName>
</protein>
<dbReference type="AlphaFoldDB" id="A0A4Z1E6S0"/>
<dbReference type="Proteomes" id="UP000297318">
    <property type="component" value="Unassembled WGS sequence"/>
</dbReference>
<evidence type="ECO:0000313" key="3">
    <source>
        <dbReference type="Proteomes" id="UP000297318"/>
    </source>
</evidence>
<dbReference type="EMBL" id="RHPJ01000001">
    <property type="protein sequence ID" value="TGO06558.1"/>
    <property type="molecule type" value="Genomic_DNA"/>
</dbReference>
<name>A0A4Z1E6S0_9MICO</name>
<evidence type="ECO:0000256" key="1">
    <source>
        <dbReference type="SAM" id="MobiDB-lite"/>
    </source>
</evidence>
<feature type="compositionally biased region" description="Polar residues" evidence="1">
    <location>
        <begin position="27"/>
        <end position="42"/>
    </location>
</feature>
<reference evidence="2 3" key="1">
    <citation type="submission" date="2018-11" db="EMBL/GenBank/DDBJ databases">
        <title>Complete genome sequencing of the Actinobacteria Serinibacter sp. K3-2.</title>
        <authorList>
            <person name="Rakitin A.L."/>
            <person name="Beletsky A.V."/>
            <person name="Mardanov A.V."/>
            <person name="Ravin N.V."/>
            <person name="Gromova A.S."/>
            <person name="Filippova S.N."/>
            <person name="Gal'Chenko V.F."/>
        </authorList>
    </citation>
    <scope>NUCLEOTIDE SEQUENCE [LARGE SCALE GENOMIC DNA]</scope>
    <source>
        <strain evidence="2 3">K3-2</strain>
    </source>
</reference>
<comment type="caution">
    <text evidence="2">The sequence shown here is derived from an EMBL/GenBank/DDBJ whole genome shotgun (WGS) entry which is preliminary data.</text>
</comment>
<proteinExistence type="predicted"/>
<sequence>MLPDGGAPAAGGLVPGGAGPARAVATASPTGVGTRATTTASPPVSEHDTSVAPARSTAVAAAAHGSVPDGRAAALAALIAPRSPAA</sequence>
<evidence type="ECO:0000313" key="2">
    <source>
        <dbReference type="EMBL" id="TGO06558.1"/>
    </source>
</evidence>